<dbReference type="Proteomes" id="UP001055111">
    <property type="component" value="Unassembled WGS sequence"/>
</dbReference>
<proteinExistence type="predicted"/>
<dbReference type="EMBL" id="BPUS01000008">
    <property type="protein sequence ID" value="GJH26853.1"/>
    <property type="molecule type" value="Genomic_DNA"/>
</dbReference>
<sequence length="108" mass="11183">MTGALEIKVTISQVATPALFDALVAISNPRQRAALLKRLAEDALRGNVSVSYHPGTRDAPAATGQPIAGPTILTSARDAVVAAAPSQPVGDDEPDFDYAFLAENLNLG</sequence>
<comment type="caution">
    <text evidence="1">The sequence shown here is derived from an EMBL/GenBank/DDBJ whole genome shotgun (WGS) entry which is preliminary data.</text>
</comment>
<dbReference type="AlphaFoldDB" id="A0AA37IDZ4"/>
<protein>
    <submittedName>
        <fullName evidence="1">Uncharacterized protein</fullName>
    </submittedName>
</protein>
<evidence type="ECO:0000313" key="2">
    <source>
        <dbReference type="Proteomes" id="UP001055111"/>
    </source>
</evidence>
<evidence type="ECO:0000313" key="1">
    <source>
        <dbReference type="EMBL" id="GJH26853.1"/>
    </source>
</evidence>
<reference evidence="1" key="1">
    <citation type="submission" date="2022-09" db="EMBL/GenBank/DDBJ databases">
        <title>Isolation and characterization of 3-chlorobenzoate degrading bacteria from soils in Shizuoka.</title>
        <authorList>
            <person name="Ifat A."/>
            <person name="Ogawa N."/>
            <person name="Kimbara K."/>
            <person name="Moriuchi R."/>
            <person name="Dohra H."/>
            <person name="Shintani M."/>
        </authorList>
    </citation>
    <scope>NUCLEOTIDE SEQUENCE</scope>
    <source>
        <strain evidence="1">19CS4-2</strain>
    </source>
</reference>
<name>A0AA37IDZ4_9BURK</name>
<accession>A0AA37IDZ4</accession>
<organism evidence="1 2">
    <name type="scientific">Caballeronia novacaledonica</name>
    <dbReference type="NCBI Taxonomy" id="1544861"/>
    <lineage>
        <taxon>Bacteria</taxon>
        <taxon>Pseudomonadati</taxon>
        <taxon>Pseudomonadota</taxon>
        <taxon>Betaproteobacteria</taxon>
        <taxon>Burkholderiales</taxon>
        <taxon>Burkholderiaceae</taxon>
        <taxon>Caballeronia</taxon>
    </lineage>
</organism>
<dbReference type="RefSeq" id="WP_238213478.1">
    <property type="nucleotide sequence ID" value="NZ_BPUS01000008.1"/>
</dbReference>
<gene>
    <name evidence="1" type="ORF">CBA19CS42_20075</name>
</gene>